<comment type="caution">
    <text evidence="3">The sequence shown here is derived from an EMBL/GenBank/DDBJ whole genome shotgun (WGS) entry which is preliminary data.</text>
</comment>
<accession>A0ABQ2VRI1</accession>
<feature type="domain" description="Acyl-CoA thioesterase-like C-terminal" evidence="2">
    <location>
        <begin position="119"/>
        <end position="250"/>
    </location>
</feature>
<evidence type="ECO:0008006" key="5">
    <source>
        <dbReference type="Google" id="ProtNLM"/>
    </source>
</evidence>
<dbReference type="InterPro" id="IPR042171">
    <property type="entry name" value="Acyl-CoA_hotdog"/>
</dbReference>
<proteinExistence type="predicted"/>
<evidence type="ECO:0000313" key="3">
    <source>
        <dbReference type="EMBL" id="GGV01352.1"/>
    </source>
</evidence>
<dbReference type="SUPFAM" id="SSF54637">
    <property type="entry name" value="Thioesterase/thiol ester dehydrase-isomerase"/>
    <property type="match status" value="2"/>
</dbReference>
<evidence type="ECO:0000259" key="2">
    <source>
        <dbReference type="Pfam" id="PF20789"/>
    </source>
</evidence>
<protein>
    <recommendedName>
        <fullName evidence="5">Thioesterase family protein</fullName>
    </recommendedName>
</protein>
<dbReference type="Pfam" id="PF13622">
    <property type="entry name" value="4HBT_3"/>
    <property type="match status" value="1"/>
</dbReference>
<gene>
    <name evidence="3" type="ORF">GCM10010211_80780</name>
</gene>
<dbReference type="Gene3D" id="2.40.160.210">
    <property type="entry name" value="Acyl-CoA thioesterase, double hotdog domain"/>
    <property type="match status" value="1"/>
</dbReference>
<dbReference type="RefSeq" id="WP_189308385.1">
    <property type="nucleotide sequence ID" value="NZ_BMRP01000071.1"/>
</dbReference>
<dbReference type="Proteomes" id="UP000654471">
    <property type="component" value="Unassembled WGS sequence"/>
</dbReference>
<dbReference type="Pfam" id="PF20789">
    <property type="entry name" value="4HBT_3C"/>
    <property type="match status" value="1"/>
</dbReference>
<name>A0ABQ2VRI1_9ACTN</name>
<dbReference type="InterPro" id="IPR049450">
    <property type="entry name" value="ACOT8-like_C"/>
</dbReference>
<dbReference type="EMBL" id="BMRP01000071">
    <property type="protein sequence ID" value="GGV01352.1"/>
    <property type="molecule type" value="Genomic_DNA"/>
</dbReference>
<feature type="domain" description="Acyl-CoA thioesterase-like N-terminal HotDog" evidence="1">
    <location>
        <begin position="16"/>
        <end position="97"/>
    </location>
</feature>
<dbReference type="InterPro" id="IPR049449">
    <property type="entry name" value="TesB_ACOT8-like_N"/>
</dbReference>
<evidence type="ECO:0000313" key="4">
    <source>
        <dbReference type="Proteomes" id="UP000654471"/>
    </source>
</evidence>
<reference evidence="4" key="1">
    <citation type="journal article" date="2019" name="Int. J. Syst. Evol. Microbiol.">
        <title>The Global Catalogue of Microorganisms (GCM) 10K type strain sequencing project: providing services to taxonomists for standard genome sequencing and annotation.</title>
        <authorList>
            <consortium name="The Broad Institute Genomics Platform"/>
            <consortium name="The Broad Institute Genome Sequencing Center for Infectious Disease"/>
            <person name="Wu L."/>
            <person name="Ma J."/>
        </authorList>
    </citation>
    <scope>NUCLEOTIDE SEQUENCE [LARGE SCALE GENOMIC DNA]</scope>
    <source>
        <strain evidence="4">JCM 3399</strain>
    </source>
</reference>
<keyword evidence="4" id="KW-1185">Reference proteome</keyword>
<evidence type="ECO:0000259" key="1">
    <source>
        <dbReference type="Pfam" id="PF13622"/>
    </source>
</evidence>
<organism evidence="3 4">
    <name type="scientific">Streptomyces albospinus</name>
    <dbReference type="NCBI Taxonomy" id="285515"/>
    <lineage>
        <taxon>Bacteria</taxon>
        <taxon>Bacillati</taxon>
        <taxon>Actinomycetota</taxon>
        <taxon>Actinomycetes</taxon>
        <taxon>Kitasatosporales</taxon>
        <taxon>Streptomycetaceae</taxon>
        <taxon>Streptomyces</taxon>
    </lineage>
</organism>
<sequence>MATWTNGDIDLPPLNPSWWSWHSAHGGLLAAIALRHAARRTRSMLPRSLHASFLTPVTTGALRLSAETEQRNLSSVVIRSTMRQDGVPAVSVTSLFGDSDDARIERYREHRYPRIPPVEDCTPLKLPEDLVRFGQHLEIRMAPGVRALEGGDDARLSAWIRLKDLELEPAEAAVVLLDSMPPALYGVLEQPLPIPSAEISVRFTDRIAERGLDGWALIEVRTEQADAGWTLESGRLWTPDGALMGVSLQTRRIVDPTEERREPVLHGALEAAVGA</sequence>
<dbReference type="InterPro" id="IPR029069">
    <property type="entry name" value="HotDog_dom_sf"/>
</dbReference>